<dbReference type="InterPro" id="IPR021127">
    <property type="entry name" value="CRISPR_associated_Cas2"/>
</dbReference>
<evidence type="ECO:0000256" key="5">
    <source>
        <dbReference type="ARBA" id="ARBA00022842"/>
    </source>
</evidence>
<keyword evidence="1" id="KW-0540">Nuclease</keyword>
<reference evidence="9" key="1">
    <citation type="submission" date="2017-09" db="EMBL/GenBank/DDBJ databases">
        <title>Depth-based differentiation of microbial function through sediment-hosted aquifers and enrichment of novel symbionts in the deep terrestrial subsurface.</title>
        <authorList>
            <person name="Probst A.J."/>
            <person name="Ladd B."/>
            <person name="Jarett J.K."/>
            <person name="Geller-Mcgrath D.E."/>
            <person name="Sieber C.M.K."/>
            <person name="Emerson J.B."/>
            <person name="Anantharaman K."/>
            <person name="Thomas B.C."/>
            <person name="Malmstrom R."/>
            <person name="Stieglmeier M."/>
            <person name="Klingl A."/>
            <person name="Woyke T."/>
            <person name="Ryan C.M."/>
            <person name="Banfield J.F."/>
        </authorList>
    </citation>
    <scope>NUCLEOTIDE SEQUENCE [LARGE SCALE GENOMIC DNA]</scope>
</reference>
<keyword evidence="6" id="KW-0051">Antiviral defense</keyword>
<protein>
    <submittedName>
        <fullName evidence="8">CRISPR-associated endonuclease Cas2</fullName>
    </submittedName>
</protein>
<evidence type="ECO:0000256" key="3">
    <source>
        <dbReference type="ARBA" id="ARBA00022759"/>
    </source>
</evidence>
<evidence type="ECO:0000259" key="7">
    <source>
        <dbReference type="Pfam" id="PF20803"/>
    </source>
</evidence>
<dbReference type="SUPFAM" id="SSF143430">
    <property type="entry name" value="TTP0101/SSO1404-like"/>
    <property type="match status" value="1"/>
</dbReference>
<dbReference type="Pfam" id="PF20803">
    <property type="entry name" value="PaaX_M"/>
    <property type="match status" value="1"/>
</dbReference>
<dbReference type="Proteomes" id="UP000230137">
    <property type="component" value="Unassembled WGS sequence"/>
</dbReference>
<dbReference type="GO" id="GO:0043571">
    <property type="term" value="P:maintenance of CRISPR repeat elements"/>
    <property type="evidence" value="ECO:0007669"/>
    <property type="project" value="InterPro"/>
</dbReference>
<accession>A0A2M7W4T7</accession>
<dbReference type="EMBL" id="PFQF01000006">
    <property type="protein sequence ID" value="PJA20918.1"/>
    <property type="molecule type" value="Genomic_DNA"/>
</dbReference>
<organism evidence="8 9">
    <name type="scientific">Candidatus Berkelbacteria bacterium CG_4_10_14_0_2_um_filter_35_9_33_12</name>
    <dbReference type="NCBI Taxonomy" id="1974499"/>
    <lineage>
        <taxon>Bacteria</taxon>
        <taxon>Candidatus Berkelbacteria</taxon>
    </lineage>
</organism>
<keyword evidence="3 8" id="KW-0255">Endonuclease</keyword>
<name>A0A2M7W4T7_9BACT</name>
<evidence type="ECO:0000256" key="1">
    <source>
        <dbReference type="ARBA" id="ARBA00022722"/>
    </source>
</evidence>
<keyword evidence="2" id="KW-0479">Metal-binding</keyword>
<dbReference type="NCBIfam" id="TIGR01573">
    <property type="entry name" value="cas2"/>
    <property type="match status" value="1"/>
</dbReference>
<proteinExistence type="predicted"/>
<dbReference type="AlphaFoldDB" id="A0A2M7W4T7"/>
<keyword evidence="4" id="KW-0378">Hydrolase</keyword>
<evidence type="ECO:0000313" key="9">
    <source>
        <dbReference type="Proteomes" id="UP000230137"/>
    </source>
</evidence>
<gene>
    <name evidence="8" type="primary">cas2</name>
    <name evidence="8" type="ORF">COX60_00310</name>
</gene>
<comment type="caution">
    <text evidence="8">The sequence shown here is derived from an EMBL/GenBank/DDBJ whole genome shotgun (WGS) entry which is preliminary data.</text>
</comment>
<evidence type="ECO:0000313" key="8">
    <source>
        <dbReference type="EMBL" id="PJA20918.1"/>
    </source>
</evidence>
<dbReference type="GO" id="GO:0004521">
    <property type="term" value="F:RNA endonuclease activity"/>
    <property type="evidence" value="ECO:0007669"/>
    <property type="project" value="InterPro"/>
</dbReference>
<evidence type="ECO:0000256" key="6">
    <source>
        <dbReference type="ARBA" id="ARBA00023118"/>
    </source>
</evidence>
<evidence type="ECO:0000256" key="4">
    <source>
        <dbReference type="ARBA" id="ARBA00022801"/>
    </source>
</evidence>
<feature type="domain" description="Transcriptional repressor PaaX-like central Cas2-like" evidence="7">
    <location>
        <begin position="100"/>
        <end position="173"/>
    </location>
</feature>
<dbReference type="Gene3D" id="3.30.70.2650">
    <property type="match status" value="1"/>
</dbReference>
<keyword evidence="5" id="KW-0460">Magnesium</keyword>
<dbReference type="InterPro" id="IPR048846">
    <property type="entry name" value="PaaX-like_central"/>
</dbReference>
<sequence length="194" mass="23374">MKKTTKKIIWLGAKEVLLTLFDLSLPFFYAEKGYRKTVINYQKWREVDKISTYRSIAYLKQKGYIKTFVENKKTYIELTKLGGKYLENQSLKTLKICQHSDWDKKWRLVVFDIPEKQHFERGILRKKLYEFGFYKVQKSVYVYPYNCTNEIKFICKKLQITKYVLIAISELIQNEEVIITYFIEQKILSTKNLK</sequence>
<evidence type="ECO:0000256" key="2">
    <source>
        <dbReference type="ARBA" id="ARBA00022723"/>
    </source>
</evidence>